<accession>K5VUQ0</accession>
<keyword evidence="1" id="KW-0479">Metal-binding</keyword>
<dbReference type="GO" id="GO:0043565">
    <property type="term" value="F:sequence-specific DNA binding"/>
    <property type="evidence" value="ECO:0007669"/>
    <property type="project" value="InterPro"/>
</dbReference>
<feature type="compositionally biased region" description="Pro residues" evidence="7">
    <location>
        <begin position="93"/>
        <end position="103"/>
    </location>
</feature>
<dbReference type="InParanoid" id="K5VUQ0"/>
<evidence type="ECO:0000256" key="4">
    <source>
        <dbReference type="ARBA" id="ARBA00023015"/>
    </source>
</evidence>
<dbReference type="PROSITE" id="PS50114">
    <property type="entry name" value="GATA_ZN_FINGER_2"/>
    <property type="match status" value="1"/>
</dbReference>
<dbReference type="PANTHER" id="PTHR47172">
    <property type="entry name" value="OS01G0976800 PROTEIN"/>
    <property type="match status" value="1"/>
</dbReference>
<keyword evidence="5" id="KW-0804">Transcription</keyword>
<dbReference type="OrthoDB" id="2162994at2759"/>
<proteinExistence type="predicted"/>
<evidence type="ECO:0000256" key="3">
    <source>
        <dbReference type="ARBA" id="ARBA00022833"/>
    </source>
</evidence>
<sequence>MPPNIPHDRSQSHRTPHSDGAPFTATRALNQARPSSYSSLEQALVPPAHARDSTDRRRSSQFRDALRSPSAMSSDGRYLFQSPQDVTAQYGYPPYPPYDPAQYPPSSSRPARTGAPPPHPSPPQPAQPAPYNTPPQGYPQQGYPPPPYGVPPQTNTPQWNAPSPEGWPPYAAPFVSPGAASVQQEGAQGFSRADAHPPQSGGEAGNAPPAGSAHLEARRAEERAERAGGDLAPPPARGRRGSRAENENTGPTLLSPAAAALDYNKLADSYRGILDSANTIASAGRGEAAAESFERMIHAAMYGQTVLDTAVQRTAAETVRPAAGGEEGEEGPGRTRQVSISRGEQVVEGGQTCLGCNATSTPEWRRGPMGPRTLCNACGLVYAKLIKKRTREPGRSRGSGQARQSNPDALSSGEDGSDNESNGSQERRSEPGDAARR</sequence>
<name>K5VUQ0_PHACS</name>
<feature type="region of interest" description="Disordered" evidence="7">
    <location>
        <begin position="1"/>
        <end position="253"/>
    </location>
</feature>
<dbReference type="Gene3D" id="3.30.50.10">
    <property type="entry name" value="Erythroid Transcription Factor GATA-1, subunit A"/>
    <property type="match status" value="1"/>
</dbReference>
<dbReference type="Pfam" id="PF00320">
    <property type="entry name" value="GATA"/>
    <property type="match status" value="1"/>
</dbReference>
<evidence type="ECO:0000313" key="10">
    <source>
        <dbReference type="Proteomes" id="UP000008370"/>
    </source>
</evidence>
<evidence type="ECO:0000256" key="2">
    <source>
        <dbReference type="ARBA" id="ARBA00022771"/>
    </source>
</evidence>
<dbReference type="EMBL" id="JH930478">
    <property type="protein sequence ID" value="EKM50540.1"/>
    <property type="molecule type" value="Genomic_DNA"/>
</dbReference>
<feature type="compositionally biased region" description="Basic and acidic residues" evidence="7">
    <location>
        <begin position="1"/>
        <end position="11"/>
    </location>
</feature>
<keyword evidence="2 6" id="KW-0863">Zinc-finger</keyword>
<dbReference type="GeneID" id="18918686"/>
<dbReference type="GO" id="GO:0008270">
    <property type="term" value="F:zinc ion binding"/>
    <property type="evidence" value="ECO:0007669"/>
    <property type="project" value="UniProtKB-KW"/>
</dbReference>
<evidence type="ECO:0000256" key="7">
    <source>
        <dbReference type="SAM" id="MobiDB-lite"/>
    </source>
</evidence>
<keyword evidence="4" id="KW-0805">Transcription regulation</keyword>
<evidence type="ECO:0000256" key="6">
    <source>
        <dbReference type="PROSITE-ProRule" id="PRU00094"/>
    </source>
</evidence>
<organism evidence="9 10">
    <name type="scientific">Phanerochaete carnosa (strain HHB-10118-sp)</name>
    <name type="common">White-rot fungus</name>
    <name type="synonym">Peniophora carnosa</name>
    <dbReference type="NCBI Taxonomy" id="650164"/>
    <lineage>
        <taxon>Eukaryota</taxon>
        <taxon>Fungi</taxon>
        <taxon>Dikarya</taxon>
        <taxon>Basidiomycota</taxon>
        <taxon>Agaricomycotina</taxon>
        <taxon>Agaricomycetes</taxon>
        <taxon>Polyporales</taxon>
        <taxon>Phanerochaetaceae</taxon>
        <taxon>Phanerochaete</taxon>
    </lineage>
</organism>
<feature type="compositionally biased region" description="Basic and acidic residues" evidence="7">
    <location>
        <begin position="425"/>
        <end position="437"/>
    </location>
</feature>
<dbReference type="InterPro" id="IPR013088">
    <property type="entry name" value="Znf_NHR/GATA"/>
</dbReference>
<feature type="compositionally biased region" description="Polar residues" evidence="7">
    <location>
        <begin position="398"/>
        <end position="409"/>
    </location>
</feature>
<evidence type="ECO:0000259" key="8">
    <source>
        <dbReference type="PROSITE" id="PS50114"/>
    </source>
</evidence>
<feature type="compositionally biased region" description="Basic and acidic residues" evidence="7">
    <location>
        <begin position="49"/>
        <end position="58"/>
    </location>
</feature>
<dbReference type="RefSeq" id="XP_007400811.1">
    <property type="nucleotide sequence ID" value="XM_007400749.1"/>
</dbReference>
<evidence type="ECO:0000313" key="9">
    <source>
        <dbReference type="EMBL" id="EKM50540.1"/>
    </source>
</evidence>
<reference evidence="9 10" key="1">
    <citation type="journal article" date="2012" name="BMC Genomics">
        <title>Comparative genomics of the white-rot fungi, Phanerochaete carnosa and P. chrysosporium, to elucidate the genetic basis of the distinct wood types they colonize.</title>
        <authorList>
            <person name="Suzuki H."/>
            <person name="MacDonald J."/>
            <person name="Syed K."/>
            <person name="Salamov A."/>
            <person name="Hori C."/>
            <person name="Aerts A."/>
            <person name="Henrissat B."/>
            <person name="Wiebenga A."/>
            <person name="vanKuyk P.A."/>
            <person name="Barry K."/>
            <person name="Lindquist E."/>
            <person name="LaButti K."/>
            <person name="Lapidus A."/>
            <person name="Lucas S."/>
            <person name="Coutinho P."/>
            <person name="Gong Y."/>
            <person name="Samejima M."/>
            <person name="Mahadevan R."/>
            <person name="Abou-Zaid M."/>
            <person name="de Vries R.P."/>
            <person name="Igarashi K."/>
            <person name="Yadav J.S."/>
            <person name="Grigoriev I.V."/>
            <person name="Master E.R."/>
        </authorList>
    </citation>
    <scope>NUCLEOTIDE SEQUENCE [LARGE SCALE GENOMIC DNA]</scope>
    <source>
        <strain evidence="9 10">HHB-10118-sp</strain>
    </source>
</reference>
<dbReference type="SMART" id="SM00401">
    <property type="entry name" value="ZnF_GATA"/>
    <property type="match status" value="1"/>
</dbReference>
<evidence type="ECO:0000256" key="5">
    <source>
        <dbReference type="ARBA" id="ARBA00023163"/>
    </source>
</evidence>
<keyword evidence="10" id="KW-1185">Reference proteome</keyword>
<feature type="region of interest" description="Disordered" evidence="7">
    <location>
        <begin position="320"/>
        <end position="339"/>
    </location>
</feature>
<feature type="compositionally biased region" description="Basic and acidic residues" evidence="7">
    <location>
        <begin position="215"/>
        <end position="228"/>
    </location>
</feature>
<gene>
    <name evidence="9" type="ORF">PHACADRAFT_263877</name>
</gene>
<dbReference type="GO" id="GO:0006355">
    <property type="term" value="P:regulation of DNA-templated transcription"/>
    <property type="evidence" value="ECO:0007669"/>
    <property type="project" value="InterPro"/>
</dbReference>
<dbReference type="SUPFAM" id="SSF57716">
    <property type="entry name" value="Glucocorticoid receptor-like (DNA-binding domain)"/>
    <property type="match status" value="1"/>
</dbReference>
<feature type="region of interest" description="Disordered" evidence="7">
    <location>
        <begin position="389"/>
        <end position="437"/>
    </location>
</feature>
<dbReference type="AlphaFoldDB" id="K5VUQ0"/>
<dbReference type="HOGENOM" id="CLU_061218_0_0_1"/>
<dbReference type="InterPro" id="IPR000679">
    <property type="entry name" value="Znf_GATA"/>
</dbReference>
<feature type="compositionally biased region" description="Pro residues" evidence="7">
    <location>
        <begin position="115"/>
        <end position="150"/>
    </location>
</feature>
<dbReference type="CDD" id="cd00202">
    <property type="entry name" value="ZnF_GATA"/>
    <property type="match status" value="1"/>
</dbReference>
<dbReference type="Proteomes" id="UP000008370">
    <property type="component" value="Unassembled WGS sequence"/>
</dbReference>
<evidence type="ECO:0000256" key="1">
    <source>
        <dbReference type="ARBA" id="ARBA00022723"/>
    </source>
</evidence>
<keyword evidence="3" id="KW-0862">Zinc</keyword>
<protein>
    <recommendedName>
        <fullName evidence="8">GATA-type domain-containing protein</fullName>
    </recommendedName>
</protein>
<feature type="compositionally biased region" description="Polar residues" evidence="7">
    <location>
        <begin position="27"/>
        <end position="41"/>
    </location>
</feature>
<dbReference type="KEGG" id="pco:PHACADRAFT_263877"/>
<dbReference type="PANTHER" id="PTHR47172:SF24">
    <property type="entry name" value="GATA ZINC FINGER DOMAIN-CONTAINING PROTEIN 14-RELATED"/>
    <property type="match status" value="1"/>
</dbReference>
<feature type="domain" description="GATA-type" evidence="8">
    <location>
        <begin position="347"/>
        <end position="382"/>
    </location>
</feature>